<comment type="similarity">
    <text evidence="3 12 13">Belongs to the triosephosphate isomerase family.</text>
</comment>
<dbReference type="GO" id="GO:0046166">
    <property type="term" value="P:glyceraldehyde-3-phosphate biosynthetic process"/>
    <property type="evidence" value="ECO:0007669"/>
    <property type="project" value="TreeGrafter"/>
</dbReference>
<feature type="binding site" evidence="12">
    <location>
        <position position="182"/>
    </location>
    <ligand>
        <name>substrate</name>
    </ligand>
</feature>
<protein>
    <recommendedName>
        <fullName evidence="6 12">Triosephosphate isomerase</fullName>
        <shortName evidence="12">TIM</shortName>
        <shortName evidence="12">TPI</shortName>
        <ecNumber evidence="5 12">5.3.1.1</ecNumber>
    </recommendedName>
    <alternativeName>
        <fullName evidence="12">Triose-phosphate isomerase</fullName>
    </alternativeName>
</protein>
<dbReference type="SUPFAM" id="SSF51351">
    <property type="entry name" value="Triosephosphate isomerase (TIM)"/>
    <property type="match status" value="1"/>
</dbReference>
<comment type="pathway">
    <text evidence="2 12 13">Carbohydrate biosynthesis; gluconeogenesis.</text>
</comment>
<evidence type="ECO:0000256" key="11">
    <source>
        <dbReference type="ARBA" id="ARBA00055680"/>
    </source>
</evidence>
<comment type="subcellular location">
    <subcellularLocation>
        <location evidence="12 13">Cytoplasm</location>
    </subcellularLocation>
</comment>
<dbReference type="InterPro" id="IPR035990">
    <property type="entry name" value="TIM_sf"/>
</dbReference>
<dbReference type="InterPro" id="IPR022896">
    <property type="entry name" value="TrioseP_Isoase_bac/euk"/>
</dbReference>
<sequence>MSGSRIPLIAGNWKMNLDHLQATHLVQKLDWVLRDASHAYDEVEVAVFPPFTHLRSVETLIQADQLEIMLGAQDLSQHASGAHTGDISGPMLAKLGCEYVIIGHSERREQHQETDALVNLKVKAALAANLAPVICVGESLATREAGEHIAFVTRQVDEALEGIEASRLGRAVIAYEPVWAIGTGAVASAEDAQEVCAEIRQRVAHTHGQELADGMRILYGGSVKPASIAELMDKEDVDGALVGGASLTAEEFAQIIRFRSHRPA</sequence>
<comment type="catalytic activity">
    <reaction evidence="1 12 13">
        <text>D-glyceraldehyde 3-phosphate = dihydroxyacetone phosphate</text>
        <dbReference type="Rhea" id="RHEA:18585"/>
        <dbReference type="ChEBI" id="CHEBI:57642"/>
        <dbReference type="ChEBI" id="CHEBI:59776"/>
        <dbReference type="EC" id="5.3.1.1"/>
    </reaction>
</comment>
<comment type="function">
    <text evidence="11 12">Involved in the gluconeogenesis. Catalyzes stereospecifically the conversion of dihydroxyacetone phosphate (DHAP) to D-glyceraldehyde-3-phosphate (G3P).</text>
</comment>
<dbReference type="UniPathway" id="UPA00138"/>
<dbReference type="Gene3D" id="3.20.20.70">
    <property type="entry name" value="Aldolase class I"/>
    <property type="match status" value="1"/>
</dbReference>
<gene>
    <name evidence="12" type="primary">tpiA</name>
    <name evidence="14" type="ORF">SAMN05445756_0076</name>
</gene>
<evidence type="ECO:0000256" key="5">
    <source>
        <dbReference type="ARBA" id="ARBA00011940"/>
    </source>
</evidence>
<evidence type="ECO:0000256" key="1">
    <source>
        <dbReference type="ARBA" id="ARBA00000474"/>
    </source>
</evidence>
<name>A0A212T0E5_9MICO</name>
<feature type="active site" description="Proton acceptor" evidence="12">
    <location>
        <position position="176"/>
    </location>
</feature>
<evidence type="ECO:0000256" key="6">
    <source>
        <dbReference type="ARBA" id="ARBA00019397"/>
    </source>
</evidence>
<dbReference type="GO" id="GO:0004807">
    <property type="term" value="F:triose-phosphate isomerase activity"/>
    <property type="evidence" value="ECO:0007669"/>
    <property type="project" value="UniProtKB-UniRule"/>
</dbReference>
<dbReference type="RefSeq" id="WP_088817138.1">
    <property type="nucleotide sequence ID" value="NZ_FYEZ01000001.1"/>
</dbReference>
<evidence type="ECO:0000313" key="14">
    <source>
        <dbReference type="EMBL" id="SNC59489.1"/>
    </source>
</evidence>
<dbReference type="NCBIfam" id="TIGR00419">
    <property type="entry name" value="tim"/>
    <property type="match status" value="1"/>
</dbReference>
<keyword evidence="10 12" id="KW-0413">Isomerase</keyword>
<evidence type="ECO:0000256" key="9">
    <source>
        <dbReference type="ARBA" id="ARBA00023152"/>
    </source>
</evidence>
<dbReference type="Proteomes" id="UP000198122">
    <property type="component" value="Unassembled WGS sequence"/>
</dbReference>
<keyword evidence="15" id="KW-1185">Reference proteome</keyword>
<dbReference type="FunFam" id="3.20.20.70:FF:000020">
    <property type="entry name" value="Triosephosphate isomerase"/>
    <property type="match status" value="1"/>
</dbReference>
<dbReference type="PROSITE" id="PS51440">
    <property type="entry name" value="TIM_2"/>
    <property type="match status" value="1"/>
</dbReference>
<dbReference type="EMBL" id="FYEZ01000001">
    <property type="protein sequence ID" value="SNC59489.1"/>
    <property type="molecule type" value="Genomic_DNA"/>
</dbReference>
<evidence type="ECO:0000256" key="2">
    <source>
        <dbReference type="ARBA" id="ARBA00004742"/>
    </source>
</evidence>
<evidence type="ECO:0000256" key="4">
    <source>
        <dbReference type="ARBA" id="ARBA00011738"/>
    </source>
</evidence>
<dbReference type="GO" id="GO:0005829">
    <property type="term" value="C:cytosol"/>
    <property type="evidence" value="ECO:0007669"/>
    <property type="project" value="TreeGrafter"/>
</dbReference>
<keyword evidence="9 12" id="KW-0324">Glycolysis</keyword>
<evidence type="ECO:0000256" key="7">
    <source>
        <dbReference type="ARBA" id="ARBA00022432"/>
    </source>
</evidence>
<dbReference type="Pfam" id="PF00121">
    <property type="entry name" value="TIM"/>
    <property type="match status" value="1"/>
</dbReference>
<accession>A0A212T0E5</accession>
<proteinExistence type="inferred from homology"/>
<evidence type="ECO:0000256" key="8">
    <source>
        <dbReference type="ARBA" id="ARBA00022490"/>
    </source>
</evidence>
<feature type="binding site" evidence="12">
    <location>
        <begin position="243"/>
        <end position="244"/>
    </location>
    <ligand>
        <name>substrate</name>
    </ligand>
</feature>
<comment type="subunit">
    <text evidence="4 12 13">Homodimer.</text>
</comment>
<reference evidence="14 15" key="1">
    <citation type="submission" date="2017-06" db="EMBL/GenBank/DDBJ databases">
        <authorList>
            <person name="Kim H.J."/>
            <person name="Triplett B.A."/>
        </authorList>
    </citation>
    <scope>NUCLEOTIDE SEQUENCE [LARGE SCALE GENOMIC DNA]</scope>
    <source>
        <strain evidence="14 15">DSM 22179</strain>
    </source>
</reference>
<dbReference type="PANTHER" id="PTHR21139">
    <property type="entry name" value="TRIOSEPHOSPHATE ISOMERASE"/>
    <property type="match status" value="1"/>
</dbReference>
<dbReference type="GO" id="GO:0006094">
    <property type="term" value="P:gluconeogenesis"/>
    <property type="evidence" value="ECO:0007669"/>
    <property type="project" value="UniProtKB-UniRule"/>
</dbReference>
<dbReference type="InterPro" id="IPR013785">
    <property type="entry name" value="Aldolase_TIM"/>
</dbReference>
<dbReference type="GO" id="GO:0006096">
    <property type="term" value="P:glycolytic process"/>
    <property type="evidence" value="ECO:0007669"/>
    <property type="project" value="UniProtKB-UniRule"/>
</dbReference>
<organism evidence="14 15">
    <name type="scientific">Kytococcus aerolatus</name>
    <dbReference type="NCBI Taxonomy" id="592308"/>
    <lineage>
        <taxon>Bacteria</taxon>
        <taxon>Bacillati</taxon>
        <taxon>Actinomycetota</taxon>
        <taxon>Actinomycetes</taxon>
        <taxon>Micrococcales</taxon>
        <taxon>Kytococcaceae</taxon>
        <taxon>Kytococcus</taxon>
    </lineage>
</organism>
<dbReference type="GO" id="GO:0019563">
    <property type="term" value="P:glycerol catabolic process"/>
    <property type="evidence" value="ECO:0007669"/>
    <property type="project" value="TreeGrafter"/>
</dbReference>
<comment type="pathway">
    <text evidence="12 13">Carbohydrate degradation; glycolysis; D-glyceraldehyde 3-phosphate from glycerone phosphate: step 1/1.</text>
</comment>
<dbReference type="UniPathway" id="UPA00109">
    <property type="reaction ID" value="UER00189"/>
</dbReference>
<evidence type="ECO:0000256" key="13">
    <source>
        <dbReference type="RuleBase" id="RU363013"/>
    </source>
</evidence>
<dbReference type="OrthoDB" id="9809429at2"/>
<feature type="binding site" evidence="12">
    <location>
        <begin position="12"/>
        <end position="14"/>
    </location>
    <ligand>
        <name>substrate</name>
    </ligand>
</feature>
<evidence type="ECO:0000256" key="10">
    <source>
        <dbReference type="ARBA" id="ARBA00023235"/>
    </source>
</evidence>
<dbReference type="InterPro" id="IPR000652">
    <property type="entry name" value="Triosephosphate_isomerase"/>
</dbReference>
<dbReference type="CDD" id="cd00311">
    <property type="entry name" value="TIM"/>
    <property type="match status" value="1"/>
</dbReference>
<dbReference type="PANTHER" id="PTHR21139:SF42">
    <property type="entry name" value="TRIOSEPHOSPHATE ISOMERASE"/>
    <property type="match status" value="1"/>
</dbReference>
<keyword evidence="7 12" id="KW-0312">Gluconeogenesis</keyword>
<keyword evidence="8 12" id="KW-0963">Cytoplasm</keyword>
<evidence type="ECO:0000256" key="12">
    <source>
        <dbReference type="HAMAP-Rule" id="MF_00147"/>
    </source>
</evidence>
<feature type="active site" description="Electrophile" evidence="12">
    <location>
        <position position="104"/>
    </location>
</feature>
<dbReference type="PROSITE" id="PS00171">
    <property type="entry name" value="TIM_1"/>
    <property type="match status" value="1"/>
</dbReference>
<evidence type="ECO:0000313" key="15">
    <source>
        <dbReference type="Proteomes" id="UP000198122"/>
    </source>
</evidence>
<dbReference type="HAMAP" id="MF_00147_B">
    <property type="entry name" value="TIM_B"/>
    <property type="match status" value="1"/>
</dbReference>
<evidence type="ECO:0000256" key="3">
    <source>
        <dbReference type="ARBA" id="ARBA00007422"/>
    </source>
</evidence>
<dbReference type="InterPro" id="IPR020861">
    <property type="entry name" value="Triosephosphate_isomerase_AS"/>
</dbReference>
<feature type="binding site" evidence="12">
    <location>
        <position position="222"/>
    </location>
    <ligand>
        <name>substrate</name>
    </ligand>
</feature>
<dbReference type="AlphaFoldDB" id="A0A212T0E5"/>
<dbReference type="EC" id="5.3.1.1" evidence="5 12"/>